<proteinExistence type="predicted"/>
<feature type="chain" id="PRO_5016113479" evidence="2">
    <location>
        <begin position="24"/>
        <end position="649"/>
    </location>
</feature>
<feature type="signal peptide" evidence="2">
    <location>
        <begin position="1"/>
        <end position="23"/>
    </location>
</feature>
<evidence type="ECO:0000313" key="5">
    <source>
        <dbReference type="Proteomes" id="UP000248014"/>
    </source>
</evidence>
<keyword evidence="5" id="KW-1185">Reference proteome</keyword>
<dbReference type="PANTHER" id="PTHR42776:SF27">
    <property type="entry name" value="DIPEPTIDYL PEPTIDASE FAMILY MEMBER 6"/>
    <property type="match status" value="1"/>
</dbReference>
<dbReference type="GO" id="GO:0004177">
    <property type="term" value="F:aminopeptidase activity"/>
    <property type="evidence" value="ECO:0007669"/>
    <property type="project" value="UniProtKB-KW"/>
</dbReference>
<name>A0A2V3VF33_9SPHN</name>
<evidence type="ECO:0000259" key="3">
    <source>
        <dbReference type="Pfam" id="PF00326"/>
    </source>
</evidence>
<comment type="caution">
    <text evidence="4">The sequence shown here is derived from an EMBL/GenBank/DDBJ whole genome shotgun (WGS) entry which is preliminary data.</text>
</comment>
<dbReference type="InterPro" id="IPR029058">
    <property type="entry name" value="AB_hydrolase_fold"/>
</dbReference>
<keyword evidence="1" id="KW-0378">Hydrolase</keyword>
<accession>A0A2V3VF33</accession>
<evidence type="ECO:0000313" key="4">
    <source>
        <dbReference type="EMBL" id="PXW79451.1"/>
    </source>
</evidence>
<dbReference type="Pfam" id="PF00326">
    <property type="entry name" value="Peptidase_S9"/>
    <property type="match status" value="1"/>
</dbReference>
<dbReference type="EMBL" id="QJJM01000001">
    <property type="protein sequence ID" value="PXW79451.1"/>
    <property type="molecule type" value="Genomic_DNA"/>
</dbReference>
<dbReference type="OrthoDB" id="128799at2"/>
<protein>
    <submittedName>
        <fullName evidence="4">Dipeptidyl aminopeptidase/acylaminoacyl peptidase</fullName>
    </submittedName>
</protein>
<dbReference type="AlphaFoldDB" id="A0A2V3VF33"/>
<evidence type="ECO:0000256" key="2">
    <source>
        <dbReference type="SAM" id="SignalP"/>
    </source>
</evidence>
<dbReference type="RefSeq" id="WP_110297378.1">
    <property type="nucleotide sequence ID" value="NZ_QJJM01000001.1"/>
</dbReference>
<organism evidence="4 5">
    <name type="scientific">Blastomonas natatoria</name>
    <dbReference type="NCBI Taxonomy" id="34015"/>
    <lineage>
        <taxon>Bacteria</taxon>
        <taxon>Pseudomonadati</taxon>
        <taxon>Pseudomonadota</taxon>
        <taxon>Alphaproteobacteria</taxon>
        <taxon>Sphingomonadales</taxon>
        <taxon>Sphingomonadaceae</taxon>
        <taxon>Blastomonas</taxon>
    </lineage>
</organism>
<keyword evidence="4" id="KW-0645">Protease</keyword>
<dbReference type="SUPFAM" id="SSF53474">
    <property type="entry name" value="alpha/beta-Hydrolases"/>
    <property type="match status" value="1"/>
</dbReference>
<reference evidence="4 5" key="1">
    <citation type="submission" date="2018-05" db="EMBL/GenBank/DDBJ databases">
        <title>Genomic Encyclopedia of Type Strains, Phase IV (KMG-IV): sequencing the most valuable type-strain genomes for metagenomic binning, comparative biology and taxonomic classification.</title>
        <authorList>
            <person name="Goeker M."/>
        </authorList>
    </citation>
    <scope>NUCLEOTIDE SEQUENCE [LARGE SCALE GENOMIC DNA]</scope>
    <source>
        <strain evidence="4 5">DSM 3183</strain>
    </source>
</reference>
<keyword evidence="2" id="KW-0732">Signal</keyword>
<dbReference type="Gene3D" id="3.40.50.1820">
    <property type="entry name" value="alpha/beta hydrolase"/>
    <property type="match status" value="1"/>
</dbReference>
<dbReference type="Proteomes" id="UP000248014">
    <property type="component" value="Unassembled WGS sequence"/>
</dbReference>
<dbReference type="InterPro" id="IPR001375">
    <property type="entry name" value="Peptidase_S9_cat"/>
</dbReference>
<dbReference type="GO" id="GO:0004252">
    <property type="term" value="F:serine-type endopeptidase activity"/>
    <property type="evidence" value="ECO:0007669"/>
    <property type="project" value="TreeGrafter"/>
</dbReference>
<dbReference type="PANTHER" id="PTHR42776">
    <property type="entry name" value="SERINE PEPTIDASE S9 FAMILY MEMBER"/>
    <property type="match status" value="1"/>
</dbReference>
<evidence type="ECO:0000256" key="1">
    <source>
        <dbReference type="ARBA" id="ARBA00022801"/>
    </source>
</evidence>
<keyword evidence="4" id="KW-0031">Aminopeptidase</keyword>
<dbReference type="SUPFAM" id="SSF82171">
    <property type="entry name" value="DPP6 N-terminal domain-like"/>
    <property type="match status" value="1"/>
</dbReference>
<sequence length="649" mass="71521">MTGRLARAGLAIAAGLMASAGGAQDGTVIASAETSQVPYDAAVFARSPLLQSPKLSPDGQRLLFSTRRDGKLFIVFRSLTDPELKPVLVPEKMDLNWYRWAGNNRILISVSQTVPWFGDEARKSVLMAVDTATMKINFIGHATQGLEGDDLLYVDPSGDWALLSLQETAYDYPAVFKVRFDTGRLSQVQVPIDNIWEWYADNSGVVRIGISYGSQKWTLHYREVEKGKWKKLVSANYDDESSAGLIEALRVISGTDKGYVLAAPRNGKYALHKYDFATQTIGDRVFGLDQYDIDDFDLNADGTPAAVYYTDDRPRVRWFDPAQQALQDDVEKALGSKHGTLVSSSRDGRIKLYHVGASNDPGSYYAFQEATGSMSLLFRINGDLQPGRLSPSSYVNYKSRDGLSIYGNLTLPRGVAPRGLPLIILPHGGPYGIRDVLGYDPEVQFLASRGYAVFQPNYRGSGGYGDAHVKAGEGAIGRQMQDDLDDGMDWLVREGIVDAGRVCVVGSSYGGYAALWAVTRNPERYRCAASFAGVTDWKLMLKYDAKFLSRTGLRRFRNKVQGDESFDLDTVSPFAQVQRLTRPVLVAQGEDDTVVPAKQAKAYVAALKAHGKAHEYASYRDEGHGLDDPANLTDWLRRLEAFLAEHNPA</sequence>
<feature type="domain" description="Peptidase S9 prolyl oligopeptidase catalytic" evidence="3">
    <location>
        <begin position="440"/>
        <end position="646"/>
    </location>
</feature>
<dbReference type="GO" id="GO:0006508">
    <property type="term" value="P:proteolysis"/>
    <property type="evidence" value="ECO:0007669"/>
    <property type="project" value="InterPro"/>
</dbReference>
<gene>
    <name evidence="4" type="ORF">C7451_101519</name>
</gene>